<dbReference type="Proteomes" id="UP000574390">
    <property type="component" value="Unassembled WGS sequence"/>
</dbReference>
<dbReference type="EMBL" id="JABANM010026451">
    <property type="protein sequence ID" value="KAF4712959.1"/>
    <property type="molecule type" value="Genomic_DNA"/>
</dbReference>
<protein>
    <submittedName>
        <fullName evidence="3">Uncharacterized protein</fullName>
    </submittedName>
</protein>
<evidence type="ECO:0000256" key="2">
    <source>
        <dbReference type="SAM" id="Phobius"/>
    </source>
</evidence>
<feature type="compositionally biased region" description="Low complexity" evidence="1">
    <location>
        <begin position="882"/>
        <end position="895"/>
    </location>
</feature>
<feature type="region of interest" description="Disordered" evidence="1">
    <location>
        <begin position="872"/>
        <end position="895"/>
    </location>
</feature>
<organism evidence="3 4">
    <name type="scientific">Perkinsus olseni</name>
    <name type="common">Perkinsus atlanticus</name>
    <dbReference type="NCBI Taxonomy" id="32597"/>
    <lineage>
        <taxon>Eukaryota</taxon>
        <taxon>Sar</taxon>
        <taxon>Alveolata</taxon>
        <taxon>Perkinsozoa</taxon>
        <taxon>Perkinsea</taxon>
        <taxon>Perkinsida</taxon>
        <taxon>Perkinsidae</taxon>
        <taxon>Perkinsus</taxon>
    </lineage>
</organism>
<dbReference type="AlphaFoldDB" id="A0A7J6QWC5"/>
<evidence type="ECO:0000313" key="4">
    <source>
        <dbReference type="Proteomes" id="UP000574390"/>
    </source>
</evidence>
<sequence length="1159" mass="128122">MHCPAEIGGHFAVIPHVTSAVDEAFIAAVTTPPGTGHGGVYSGFRVHLFLRGAAEWMIFTLLDRLRSELIDLSTHLEFAYSGGVIDLGILVVGSSMREHHALVKGLCDGFIAGYRWQQLRSATIEAAQFVAKIHTENWADSIEFSHRSAVLDLVYRDAFATAARLADAIFVEFGDGPGHEACYKECLLGTVAMNLLRSVPFAVLDKEAWLERFLVAAMAMQTQTSMVASMADDEFWPTFVFWHLLLRLRSPKEYPHAPSPNPAFLSYLAAPFPRDMEALTKPAVLFEQAYLSVHGSEGRRILTDAERLDIMDAVQTVASMTEGMPEDSLLYVTVGHGRHLDKVLRRWLHIIPQQHPVLVYTVDGISNRHCNDARSQGLGVACLAAPEGSSTQVAKYAILAFLCACGVPTVYLELKQALLRDPSPSIIAVKGYDMAFSSYLLGDSLNPTIMDGLNAMAGHTPRDQFIKNYRDGQVLSFATRHKSARSRLNFTVLNSRREYASGDGWIALDSDDRDIGDLISMSFWSMEDTRHGVTEDTLFEVFYANDCSNESLPSGCLSSEAVDVINGYRRVPKWVEDEETPEQLASSRLVSVSYAEGCCEKSKERNRHSAYDNGIDEVRMYNWSTLDADWRDRNSAILSLPRGAGYWMWKPYVILDTLLDKSLPWFSSVVLYLDAGNHYIANPRTVVGRALLHTDVAAPLLKCCLESDWAKRDAIRLLAPAEPPAIVDRPQNAAYFLIFRKTPVAVDFVRRWLRACEDYRVVTDHDNVEEYPNYPTFTRHVHDQTAFSILFKLSGFTPFDLDDAHRVMNLSRSLTKCQMLPITFLKRACAPPFFFFLLYTTSSAEDSSPKVSLASPAEGPQTLAQIRSIPDEGLAPETGNTSVSASPSAPSLNPSQIRRLSVDSLASLPYSEERVYSVVTQSDAIKGIRKYIMKGEYLPCDYEGCFLYACGYCKKTSGILSTRTYTCPTVTLSRDGQRRTVMRTLAGDFCELAPKEKLDHFGDRTCPSILSLGKSVPPAQQYSERTVKWKPYKGSNPRVMSKFRAEKEDDIAGKLPVLKDGTVDCTRLLLHFGVDDSAPSLNPMLHPGGAGAFPFADPESPPAPATAPQATGENPQAASSNLPLAQTRDAMLNSNAVLACSASHALLIGGIITWILALI</sequence>
<reference evidence="3 4" key="1">
    <citation type="submission" date="2020-04" db="EMBL/GenBank/DDBJ databases">
        <title>Perkinsus olseni comparative genomics.</title>
        <authorList>
            <person name="Bogema D.R."/>
        </authorList>
    </citation>
    <scope>NUCLEOTIDE SEQUENCE [LARGE SCALE GENOMIC DNA]</scope>
    <source>
        <strain evidence="3">ATCC PRA-205</strain>
    </source>
</reference>
<feature type="transmembrane region" description="Helical" evidence="2">
    <location>
        <begin position="1136"/>
        <end position="1158"/>
    </location>
</feature>
<keyword evidence="2" id="KW-0472">Membrane</keyword>
<evidence type="ECO:0000256" key="1">
    <source>
        <dbReference type="SAM" id="MobiDB-lite"/>
    </source>
</evidence>
<evidence type="ECO:0000313" key="3">
    <source>
        <dbReference type="EMBL" id="KAF4712959.1"/>
    </source>
</evidence>
<keyword evidence="2" id="KW-0812">Transmembrane</keyword>
<keyword evidence="2" id="KW-1133">Transmembrane helix</keyword>
<gene>
    <name evidence="3" type="ORF">FOZ62_030928</name>
</gene>
<feature type="region of interest" description="Disordered" evidence="1">
    <location>
        <begin position="1090"/>
        <end position="1119"/>
    </location>
</feature>
<comment type="caution">
    <text evidence="3">The sequence shown here is derived from an EMBL/GenBank/DDBJ whole genome shotgun (WGS) entry which is preliminary data.</text>
</comment>
<accession>A0A7J6QWC5</accession>
<proteinExistence type="predicted"/>
<name>A0A7J6QWC5_PEROL</name>